<proteinExistence type="inferred from homology"/>
<dbReference type="InterPro" id="IPR013785">
    <property type="entry name" value="Aldolase_TIM"/>
</dbReference>
<evidence type="ECO:0000313" key="11">
    <source>
        <dbReference type="EMBL" id="OIR09825.1"/>
    </source>
</evidence>
<dbReference type="NCBIfam" id="TIGR00674">
    <property type="entry name" value="dapA"/>
    <property type="match status" value="1"/>
</dbReference>
<evidence type="ECO:0000256" key="6">
    <source>
        <dbReference type="ARBA" id="ARBA00022915"/>
    </source>
</evidence>
<dbReference type="HAMAP" id="MF_00418">
    <property type="entry name" value="DapA"/>
    <property type="match status" value="1"/>
</dbReference>
<evidence type="ECO:0000256" key="7">
    <source>
        <dbReference type="ARBA" id="ARBA00023154"/>
    </source>
</evidence>
<keyword evidence="5" id="KW-0028">Amino-acid biosynthesis</keyword>
<dbReference type="SUPFAM" id="SSF51569">
    <property type="entry name" value="Aldolase"/>
    <property type="match status" value="1"/>
</dbReference>
<name>A0A1J5SMV8_9ZZZZ</name>
<keyword evidence="8 11" id="KW-0456">Lyase</keyword>
<comment type="pathway">
    <text evidence="2">Amino-acid biosynthesis; L-lysine biosynthesis via DAP pathway; (S)-tetrahydrodipicolinate from L-aspartate: step 3/4.</text>
</comment>
<dbReference type="GO" id="GO:0009089">
    <property type="term" value="P:lysine biosynthetic process via diaminopimelate"/>
    <property type="evidence" value="ECO:0007669"/>
    <property type="project" value="UniProtKB-UniPathway"/>
</dbReference>
<dbReference type="PANTHER" id="PTHR12128">
    <property type="entry name" value="DIHYDRODIPICOLINATE SYNTHASE"/>
    <property type="match status" value="1"/>
</dbReference>
<keyword evidence="9" id="KW-0704">Schiff base</keyword>
<organism evidence="11">
    <name type="scientific">mine drainage metagenome</name>
    <dbReference type="NCBI Taxonomy" id="410659"/>
    <lineage>
        <taxon>unclassified sequences</taxon>
        <taxon>metagenomes</taxon>
        <taxon>ecological metagenomes</taxon>
    </lineage>
</organism>
<sequence length="289" mass="31306">MSRFTGIWVPLVTPFHNGRIDFPALKAKACELIGAGVSGLATCATTGEPASLSEDEQLAVLDAVIEAVPGQPVVMGLCDNNMLSLLSRLKRIQERPIAGLLVTPPYYIRPSQAGLVEYFKSLADAASVPVIIYNIPYRTGVVMELETLRAIAQHERIVAIKDCGGNMALTMQLIADGDLDVLAGEDQQILSTLCLGGSGAIAASAHIRPDLFAQLPQLVNESRLGEAREIFYRLLPMIRRAFEEPNPGPVKAALAIMGQMRNELRSPMQAASVEMREALREELSRLDCV</sequence>
<dbReference type="InterPro" id="IPR005263">
    <property type="entry name" value="DapA"/>
</dbReference>
<dbReference type="PIRSF" id="PIRSF001365">
    <property type="entry name" value="DHDPS"/>
    <property type="match status" value="1"/>
</dbReference>
<dbReference type="GO" id="GO:0019877">
    <property type="term" value="P:diaminopimelate biosynthetic process"/>
    <property type="evidence" value="ECO:0007669"/>
    <property type="project" value="UniProtKB-KW"/>
</dbReference>
<dbReference type="PANTHER" id="PTHR12128:SF66">
    <property type="entry name" value="4-HYDROXY-2-OXOGLUTARATE ALDOLASE, MITOCHONDRIAL"/>
    <property type="match status" value="1"/>
</dbReference>
<evidence type="ECO:0000256" key="10">
    <source>
        <dbReference type="ARBA" id="ARBA00047836"/>
    </source>
</evidence>
<protein>
    <recommendedName>
        <fullName evidence="3">4-hydroxy-tetrahydrodipicolinate synthase</fullName>
        <ecNumber evidence="3">4.3.3.7</ecNumber>
    </recommendedName>
</protein>
<dbReference type="EMBL" id="MLJW01000025">
    <property type="protein sequence ID" value="OIR09825.1"/>
    <property type="molecule type" value="Genomic_DNA"/>
</dbReference>
<dbReference type="Pfam" id="PF00701">
    <property type="entry name" value="DHDPS"/>
    <property type="match status" value="1"/>
</dbReference>
<dbReference type="AlphaFoldDB" id="A0A1J5SMV8"/>
<comment type="catalytic activity">
    <reaction evidence="10">
        <text>L-aspartate 4-semialdehyde + pyruvate = (2S,4S)-4-hydroxy-2,3,4,5-tetrahydrodipicolinate + H2O + H(+)</text>
        <dbReference type="Rhea" id="RHEA:34171"/>
        <dbReference type="ChEBI" id="CHEBI:15361"/>
        <dbReference type="ChEBI" id="CHEBI:15377"/>
        <dbReference type="ChEBI" id="CHEBI:15378"/>
        <dbReference type="ChEBI" id="CHEBI:67139"/>
        <dbReference type="ChEBI" id="CHEBI:537519"/>
        <dbReference type="EC" id="4.3.3.7"/>
    </reaction>
</comment>
<dbReference type="CDD" id="cd00950">
    <property type="entry name" value="DHDPS"/>
    <property type="match status" value="1"/>
</dbReference>
<reference evidence="11" key="1">
    <citation type="submission" date="2016-10" db="EMBL/GenBank/DDBJ databases">
        <title>Sequence of Gallionella enrichment culture.</title>
        <authorList>
            <person name="Poehlein A."/>
            <person name="Muehling M."/>
            <person name="Daniel R."/>
        </authorList>
    </citation>
    <scope>NUCLEOTIDE SEQUENCE</scope>
</reference>
<dbReference type="EC" id="4.3.3.7" evidence="3"/>
<evidence type="ECO:0000256" key="9">
    <source>
        <dbReference type="ARBA" id="ARBA00023270"/>
    </source>
</evidence>
<accession>A0A1J5SMV8</accession>
<keyword evidence="6" id="KW-0220">Diaminopimelate biosynthesis</keyword>
<comment type="caution">
    <text evidence="11">The sequence shown here is derived from an EMBL/GenBank/DDBJ whole genome shotgun (WGS) entry which is preliminary data.</text>
</comment>
<dbReference type="SMART" id="SM01130">
    <property type="entry name" value="DHDPS"/>
    <property type="match status" value="1"/>
</dbReference>
<keyword evidence="4" id="KW-0963">Cytoplasm</keyword>
<dbReference type="Gene3D" id="3.20.20.70">
    <property type="entry name" value="Aldolase class I"/>
    <property type="match status" value="1"/>
</dbReference>
<dbReference type="GO" id="GO:0008840">
    <property type="term" value="F:4-hydroxy-tetrahydrodipicolinate synthase activity"/>
    <property type="evidence" value="ECO:0007669"/>
    <property type="project" value="UniProtKB-EC"/>
</dbReference>
<dbReference type="PRINTS" id="PR00146">
    <property type="entry name" value="DHPICSNTHASE"/>
</dbReference>
<evidence type="ECO:0000256" key="4">
    <source>
        <dbReference type="ARBA" id="ARBA00022490"/>
    </source>
</evidence>
<dbReference type="UniPathway" id="UPA00034">
    <property type="reaction ID" value="UER00017"/>
</dbReference>
<evidence type="ECO:0000256" key="8">
    <source>
        <dbReference type="ARBA" id="ARBA00023239"/>
    </source>
</evidence>
<dbReference type="InterPro" id="IPR020625">
    <property type="entry name" value="Schiff_base-form_aldolases_AS"/>
</dbReference>
<evidence type="ECO:0000256" key="3">
    <source>
        <dbReference type="ARBA" id="ARBA00012086"/>
    </source>
</evidence>
<evidence type="ECO:0000256" key="5">
    <source>
        <dbReference type="ARBA" id="ARBA00022605"/>
    </source>
</evidence>
<dbReference type="InterPro" id="IPR002220">
    <property type="entry name" value="DapA-like"/>
</dbReference>
<keyword evidence="7" id="KW-0457">Lysine biosynthesis</keyword>
<gene>
    <name evidence="11" type="primary">dapA_3</name>
    <name evidence="11" type="ORF">GALL_82310</name>
</gene>
<comment type="function">
    <text evidence="1">Catalyzes the condensation of (S)-aspartate-beta-semialdehyde [(S)-ASA] and pyruvate to 4-hydroxy-tetrahydrodipicolinate (HTPA).</text>
</comment>
<dbReference type="PROSITE" id="PS00666">
    <property type="entry name" value="DHDPS_2"/>
    <property type="match status" value="1"/>
</dbReference>
<evidence type="ECO:0000256" key="2">
    <source>
        <dbReference type="ARBA" id="ARBA00005120"/>
    </source>
</evidence>
<evidence type="ECO:0000256" key="1">
    <source>
        <dbReference type="ARBA" id="ARBA00003294"/>
    </source>
</evidence>